<protein>
    <submittedName>
        <fullName evidence="1">Uncharacterized protein</fullName>
    </submittedName>
</protein>
<dbReference type="Proteomes" id="UP000004477">
    <property type="component" value="Unassembled WGS sequence"/>
</dbReference>
<dbReference type="RefSeq" id="WP_006849096.1">
    <property type="nucleotide sequence ID" value="NZ_CP085932.1"/>
</dbReference>
<gene>
    <name evidence="1" type="ORF">PREVCOP_06423</name>
</gene>
<keyword evidence="2" id="KW-1185">Reference proteome</keyword>
<comment type="caution">
    <text evidence="1">The sequence shown here is derived from an EMBL/GenBank/DDBJ whole genome shotgun (WGS) entry which is preliminary data.</text>
</comment>
<accession>D1PGR0</accession>
<organism evidence="1 2">
    <name type="scientific">Segatella copri DSM 18205</name>
    <dbReference type="NCBI Taxonomy" id="537011"/>
    <lineage>
        <taxon>Bacteria</taxon>
        <taxon>Pseudomonadati</taxon>
        <taxon>Bacteroidota</taxon>
        <taxon>Bacteroidia</taxon>
        <taxon>Bacteroidales</taxon>
        <taxon>Prevotellaceae</taxon>
        <taxon>Segatella</taxon>
    </lineage>
</organism>
<reference evidence="1" key="1">
    <citation type="submission" date="2009-11" db="EMBL/GenBank/DDBJ databases">
        <authorList>
            <person name="Weinstock G."/>
            <person name="Sodergren E."/>
            <person name="Clifton S."/>
            <person name="Fulton L."/>
            <person name="Fulton B."/>
            <person name="Courtney L."/>
            <person name="Fronick C."/>
            <person name="Harrison M."/>
            <person name="Strong C."/>
            <person name="Farmer C."/>
            <person name="Delahaunty K."/>
            <person name="Markovic C."/>
            <person name="Hall O."/>
            <person name="Minx P."/>
            <person name="Tomlinson C."/>
            <person name="Mitreva M."/>
            <person name="Nelson J."/>
            <person name="Hou S."/>
            <person name="Wollam A."/>
            <person name="Pepin K.H."/>
            <person name="Johnson M."/>
            <person name="Bhonagiri V."/>
            <person name="Nash W.E."/>
            <person name="Warren W."/>
            <person name="Chinwalla A."/>
            <person name="Mardis E.R."/>
            <person name="Wilson R.K."/>
        </authorList>
    </citation>
    <scope>NUCLEOTIDE SEQUENCE [LARGE SCALE GENOMIC DNA]</scope>
    <source>
        <strain evidence="1">DSM 18205</strain>
    </source>
</reference>
<evidence type="ECO:0000313" key="1">
    <source>
        <dbReference type="EMBL" id="EFB34114.1"/>
    </source>
</evidence>
<name>D1PGR0_9BACT</name>
<dbReference type="GeneID" id="69850165"/>
<sequence length="59" mass="6707">MLDARSAQSLFHRNLDRILTHFGDNQRLRYSIRGCTVGCNRRAEILAVSSEVTPCTLQD</sequence>
<evidence type="ECO:0000313" key="2">
    <source>
        <dbReference type="Proteomes" id="UP000004477"/>
    </source>
</evidence>
<dbReference type="PaxDb" id="537011-PREVCOP_06423"/>
<dbReference type="HOGENOM" id="CLU_2956746_0_0_10"/>
<dbReference type="EMBL" id="ACBX02000046">
    <property type="protein sequence ID" value="EFB34114.1"/>
    <property type="molecule type" value="Genomic_DNA"/>
</dbReference>
<dbReference type="AlphaFoldDB" id="D1PGR0"/>
<proteinExistence type="predicted"/>